<evidence type="ECO:0000256" key="6">
    <source>
        <dbReference type="ARBA" id="ARBA00022692"/>
    </source>
</evidence>
<dbReference type="PROSITE" id="PS00108">
    <property type="entry name" value="PROTEIN_KINASE_ST"/>
    <property type="match status" value="2"/>
</dbReference>
<dbReference type="Pfam" id="PF00954">
    <property type="entry name" value="S_locus_glycop"/>
    <property type="match status" value="2"/>
</dbReference>
<reference evidence="28" key="2">
    <citation type="journal article" date="2023" name="Plants (Basel)">
        <title>Annotation of the Turnera subulata (Passifloraceae) Draft Genome Reveals the S-Locus Evolved after the Divergence of Turneroideae from Passifloroideae in a Stepwise Manner.</title>
        <authorList>
            <person name="Henning P.M."/>
            <person name="Roalson E.H."/>
            <person name="Mir W."/>
            <person name="McCubbin A.G."/>
            <person name="Shore J.S."/>
        </authorList>
    </citation>
    <scope>NUCLEOTIDE SEQUENCE</scope>
    <source>
        <strain evidence="28">F60SS</strain>
    </source>
</reference>
<evidence type="ECO:0000256" key="10">
    <source>
        <dbReference type="ARBA" id="ARBA00022777"/>
    </source>
</evidence>
<feature type="domain" description="Bulb-type lectin" evidence="27">
    <location>
        <begin position="797"/>
        <end position="920"/>
    </location>
</feature>
<evidence type="ECO:0000256" key="2">
    <source>
        <dbReference type="ARBA" id="ARBA00012513"/>
    </source>
</evidence>
<evidence type="ECO:0000256" key="9">
    <source>
        <dbReference type="ARBA" id="ARBA00022741"/>
    </source>
</evidence>
<keyword evidence="29" id="KW-1185">Reference proteome</keyword>
<proteinExistence type="predicted"/>
<dbReference type="SMART" id="SM00181">
    <property type="entry name" value="EGF"/>
    <property type="match status" value="2"/>
</dbReference>
<evidence type="ECO:0000256" key="24">
    <source>
        <dbReference type="SAM" id="SignalP"/>
    </source>
</evidence>
<dbReference type="FunFam" id="3.30.200.20:FF:000059">
    <property type="entry name" value="S-receptor-like serine/threonine-protein kinase"/>
    <property type="match status" value="2"/>
</dbReference>
<dbReference type="SMART" id="SM00108">
    <property type="entry name" value="B_lectin"/>
    <property type="match status" value="2"/>
</dbReference>
<gene>
    <name evidence="28" type="ORF">Tsubulata_041696</name>
</gene>
<evidence type="ECO:0000313" key="28">
    <source>
        <dbReference type="EMBL" id="KAJ4850976.1"/>
    </source>
</evidence>
<dbReference type="GO" id="GO:0006952">
    <property type="term" value="P:defense response"/>
    <property type="evidence" value="ECO:0007669"/>
    <property type="project" value="UniProtKB-KW"/>
</dbReference>
<comment type="caution">
    <text evidence="28">The sequence shown here is derived from an EMBL/GenBank/DDBJ whole genome shotgun (WGS) entry which is preliminary data.</text>
</comment>
<dbReference type="GO" id="GO:0004674">
    <property type="term" value="F:protein serine/threonine kinase activity"/>
    <property type="evidence" value="ECO:0007669"/>
    <property type="project" value="UniProtKB-KW"/>
</dbReference>
<keyword evidence="5" id="KW-0808">Transferase</keyword>
<keyword evidence="12 22" id="KW-0067">ATP-binding</keyword>
<dbReference type="GO" id="GO:0030246">
    <property type="term" value="F:carbohydrate binding"/>
    <property type="evidence" value="ECO:0007669"/>
    <property type="project" value="UniProtKB-KW"/>
</dbReference>
<evidence type="ECO:0000256" key="8">
    <source>
        <dbReference type="ARBA" id="ARBA00022734"/>
    </source>
</evidence>
<reference evidence="28" key="1">
    <citation type="submission" date="2022-02" db="EMBL/GenBank/DDBJ databases">
        <authorList>
            <person name="Henning P.M."/>
            <person name="McCubbin A.G."/>
            <person name="Shore J.S."/>
        </authorList>
    </citation>
    <scope>NUCLEOTIDE SEQUENCE</scope>
    <source>
        <strain evidence="28">F60SS</strain>
        <tissue evidence="28">Leaves</tissue>
    </source>
</reference>
<evidence type="ECO:0000256" key="23">
    <source>
        <dbReference type="SAM" id="Phobius"/>
    </source>
</evidence>
<feature type="domain" description="EGF-like" evidence="26">
    <location>
        <begin position="282"/>
        <end position="320"/>
    </location>
</feature>
<sequence>ILVSSFSPVMTAKMFLCFIFLLLSSFFGSSAQKTTNTISLGSGIIAGTNSSWKSPSGDFAFGFYRIPSGQYLVGIWFDKIPETTLVWSANRDDPAQTGSALNLTASGQLVLTHANGTSYTISNSTSTTSASLQNDGNMVLRNVSSGITWQSFDFPTDTILPGQVLVMGQKLYSNAVDYSTGRYMLELQLDGNVVLSAYQFADPGYWYTSTTGNNSIRMIFNQSTAFAYLVNGTSIGYRMTTQVPTPIQDYYHRVTINDHGNLQQLVYSKRNGSEWSVVWEAITEPCVPYNICGVYGFCTSLDGATANCICLPGYSPWDPSVPSKGCYPNPVMDFCAPSTSASDFTLEVIDKADFPNGEFGDMARITPASAEECKKAVMDDCYAVAGVSDESISVCYKKRIPLLNGRRSNPTTNNLVAFIKVPKVNNTGENQEEARNPSRISLIVGLVLCSTMALVFAATAIYHHPLILGGKKVPPPKPTEINLKPFSFQELHEATDGFKNKIGRGAFGTVYSGVLTLEDEVVEIAVKQLDKVIEQGEKEFLTEVQVIGLTHHRNLVRLLGFCNEHNHRLLVYELMKNGTLSDFIFGEDQKPGWDQRAGIVLGIGRGLLYLHEECETQIIHCDIKPQNVLLDEKYTAKISDFGLAKLLIKDQSRTSTNFRGTMGYMAPEWLKNAPVTTKVDVYSFGVLLLEIIFCRRHVEVHQVDEPGEGHNMILIDWIICNVKSGNLGAIVSHDSEVLEDFKKFEKMVMVGLWCICPNPTVRPSMSKEALKSVFHLLSMHRCFKIVIIIELFHIRQSISLGTDIIAGSGDSWPSPSNDFAFGFYSLPNNLYLVGIWFNKIRETALVWSANRDSPAEAGSTVSLTIEGKLLLRYLNGSVLSIYDGPSAGFLQNSAALGFMQNDGNFVLRDDRSEIVWQSFSVPTDTILPGQVLSTSQKLYSNAKGNSDYSTGNFMLDMQTDGNLVLSAYHFNDRAYWYTGTVVINNVSLVFNHSGFMYLVNSSSHNIYPLTSNVSNPAGDYYHRATIDDHGNFQQFAYDKSNGSSGWIRVWRAIQEPCSVNAVCGVYGFCTSPDNETVTCNCLPGYIPLDPNDVSKGCHPESMINYCADPSMSNFTIEVIDDADFPFEGFADLARVRNVDLEGCKAALKDDCYSLAATLVESRCIKKRMPLLNARRSVSTKGIQALVKVPTKKSSPGGIIPEGTKKNSFGSRDSLETSLIVSASLAFVFGVFAIYYHPATRRFAKRKRSSNTNKIGIVFREFSYMELDKATNGFSKFLGRGSSAKVFRGNLTLQGMETIDIAVKKLGKSIEKSEMEYVTELKIIGRTHHKNLVRLLGFCVEKDEHLLVYELMENGSLSNLLFGAGEKPSWILRAEIVLGIARGLLYLHEECATTIIHCDIKPENVLLDRNFNAKVADFGLSKLLNKDQTRTATKARGTVGYLAPEWLRNAPVTSKVDIYSFGVLLLEIVCCRKHVISKEVQGSGEFEEEEASDVLSDLVISCVISGKLETVVMHDPEALADFKRLERMVLVGIWCIHPDPILRPSMKNVVQMLEGALEVGIPPLLHHGYV</sequence>
<feature type="transmembrane region" description="Helical" evidence="23">
    <location>
        <begin position="440"/>
        <end position="462"/>
    </location>
</feature>
<dbReference type="FunFam" id="2.90.10.10:FF:000006">
    <property type="entry name" value="Serine/threonine-protein kinase"/>
    <property type="match status" value="1"/>
</dbReference>
<comment type="subcellular location">
    <subcellularLocation>
        <location evidence="1">Membrane</location>
        <topology evidence="1">Single-pass type I membrane protein</topology>
    </subcellularLocation>
</comment>
<name>A0A9Q0GJJ2_9ROSI</name>
<dbReference type="SMART" id="SM00220">
    <property type="entry name" value="S_TKc"/>
    <property type="match status" value="2"/>
</dbReference>
<dbReference type="PANTHER" id="PTHR47976">
    <property type="entry name" value="G-TYPE LECTIN S-RECEPTOR-LIKE SERINE/THREONINE-PROTEIN KINASE SD2-5"/>
    <property type="match status" value="1"/>
</dbReference>
<comment type="function">
    <text evidence="20">Involved in resistance against the herbivorous insect brown planthopper (N.lugens, BPH). Member of the BPH3 (BPH resistance locus 3) cluster which contains LECRK1, LECRK2 and LECRK3.</text>
</comment>
<keyword evidence="16" id="KW-0675">Receptor</keyword>
<dbReference type="FunFam" id="2.90.10.30:FF:000001">
    <property type="entry name" value="Serine/threonine-protein kinase"/>
    <property type="match status" value="1"/>
</dbReference>
<dbReference type="InterPro" id="IPR000719">
    <property type="entry name" value="Prot_kinase_dom"/>
</dbReference>
<dbReference type="EMBL" id="JAKUCV010000170">
    <property type="protein sequence ID" value="KAJ4850976.1"/>
    <property type="molecule type" value="Genomic_DNA"/>
</dbReference>
<keyword evidence="11" id="KW-0611">Plant defense</keyword>
<evidence type="ECO:0000259" key="27">
    <source>
        <dbReference type="PROSITE" id="PS50927"/>
    </source>
</evidence>
<dbReference type="Gene3D" id="2.90.10.30">
    <property type="match status" value="2"/>
</dbReference>
<dbReference type="Pfam" id="PF00069">
    <property type="entry name" value="Pkinase"/>
    <property type="match status" value="2"/>
</dbReference>
<evidence type="ECO:0000256" key="5">
    <source>
        <dbReference type="ARBA" id="ARBA00022679"/>
    </source>
</evidence>
<evidence type="ECO:0000256" key="3">
    <source>
        <dbReference type="ARBA" id="ARBA00022527"/>
    </source>
</evidence>
<evidence type="ECO:0000256" key="15">
    <source>
        <dbReference type="ARBA" id="ARBA00023157"/>
    </source>
</evidence>
<feature type="chain" id="PRO_5040406479" description="non-specific serine/threonine protein kinase" evidence="24">
    <location>
        <begin position="32"/>
        <end position="1569"/>
    </location>
</feature>
<keyword evidence="9 22" id="KW-0547">Nucleotide-binding</keyword>
<keyword evidence="7 24" id="KW-0732">Signal</keyword>
<dbReference type="InterPro" id="IPR017441">
    <property type="entry name" value="Protein_kinase_ATP_BS"/>
</dbReference>
<dbReference type="FunFam" id="2.90.10.30:FF:000003">
    <property type="entry name" value="Os04g0303100 protein"/>
    <property type="match status" value="1"/>
</dbReference>
<keyword evidence="17" id="KW-0325">Glycoprotein</keyword>
<dbReference type="Gene3D" id="3.30.200.20">
    <property type="entry name" value="Phosphorylase Kinase, domain 1"/>
    <property type="match status" value="2"/>
</dbReference>
<dbReference type="SUPFAM" id="SSF56112">
    <property type="entry name" value="Protein kinase-like (PK-like)"/>
    <property type="match status" value="2"/>
</dbReference>
<dbReference type="InterPro" id="IPR000742">
    <property type="entry name" value="EGF"/>
</dbReference>
<comment type="caution">
    <text evidence="21">Lacks conserved residue(s) required for the propagation of feature annotation.</text>
</comment>
<dbReference type="Pfam" id="PF01453">
    <property type="entry name" value="B_lectin"/>
    <property type="match status" value="2"/>
</dbReference>
<feature type="binding site" evidence="22">
    <location>
        <position position="527"/>
    </location>
    <ligand>
        <name>ATP</name>
        <dbReference type="ChEBI" id="CHEBI:30616"/>
    </ligand>
</feature>
<keyword evidence="15" id="KW-1015">Disulfide bond</keyword>
<feature type="non-terminal residue" evidence="28">
    <location>
        <position position="1569"/>
    </location>
</feature>
<keyword evidence="8" id="KW-0430">Lectin</keyword>
<evidence type="ECO:0000256" key="20">
    <source>
        <dbReference type="ARBA" id="ARBA00053822"/>
    </source>
</evidence>
<protein>
    <recommendedName>
        <fullName evidence="2">non-specific serine/threonine protein kinase</fullName>
        <ecNumber evidence="2">2.7.11.1</ecNumber>
    </recommendedName>
</protein>
<dbReference type="InterPro" id="IPR001480">
    <property type="entry name" value="Bulb-type_lectin_dom"/>
</dbReference>
<accession>A0A9Q0GJJ2</accession>
<evidence type="ECO:0000256" key="13">
    <source>
        <dbReference type="ARBA" id="ARBA00022989"/>
    </source>
</evidence>
<dbReference type="Gene3D" id="2.90.10.10">
    <property type="entry name" value="Bulb-type lectin domain"/>
    <property type="match status" value="2"/>
</dbReference>
<dbReference type="OrthoDB" id="5857966at2759"/>
<evidence type="ECO:0000256" key="14">
    <source>
        <dbReference type="ARBA" id="ARBA00023136"/>
    </source>
</evidence>
<dbReference type="InterPro" id="IPR008271">
    <property type="entry name" value="Ser/Thr_kinase_AS"/>
</dbReference>
<evidence type="ECO:0000256" key="16">
    <source>
        <dbReference type="ARBA" id="ARBA00023170"/>
    </source>
</evidence>
<dbReference type="Proteomes" id="UP001141552">
    <property type="component" value="Unassembled WGS sequence"/>
</dbReference>
<organism evidence="28 29">
    <name type="scientific">Turnera subulata</name>
    <dbReference type="NCBI Taxonomy" id="218843"/>
    <lineage>
        <taxon>Eukaryota</taxon>
        <taxon>Viridiplantae</taxon>
        <taxon>Streptophyta</taxon>
        <taxon>Embryophyta</taxon>
        <taxon>Tracheophyta</taxon>
        <taxon>Spermatophyta</taxon>
        <taxon>Magnoliopsida</taxon>
        <taxon>eudicotyledons</taxon>
        <taxon>Gunneridae</taxon>
        <taxon>Pentapetalae</taxon>
        <taxon>rosids</taxon>
        <taxon>fabids</taxon>
        <taxon>Malpighiales</taxon>
        <taxon>Passifloraceae</taxon>
        <taxon>Turnera</taxon>
    </lineage>
</organism>
<dbReference type="InterPro" id="IPR011009">
    <property type="entry name" value="Kinase-like_dom_sf"/>
</dbReference>
<comment type="catalytic activity">
    <reaction evidence="18">
        <text>L-threonyl-[protein] + ATP = O-phospho-L-threonyl-[protein] + ADP + H(+)</text>
        <dbReference type="Rhea" id="RHEA:46608"/>
        <dbReference type="Rhea" id="RHEA-COMP:11060"/>
        <dbReference type="Rhea" id="RHEA-COMP:11605"/>
        <dbReference type="ChEBI" id="CHEBI:15378"/>
        <dbReference type="ChEBI" id="CHEBI:30013"/>
        <dbReference type="ChEBI" id="CHEBI:30616"/>
        <dbReference type="ChEBI" id="CHEBI:61977"/>
        <dbReference type="ChEBI" id="CHEBI:456216"/>
        <dbReference type="EC" id="2.7.11.1"/>
    </reaction>
</comment>
<evidence type="ECO:0000256" key="17">
    <source>
        <dbReference type="ARBA" id="ARBA00023180"/>
    </source>
</evidence>
<evidence type="ECO:0000256" key="22">
    <source>
        <dbReference type="PROSITE-ProRule" id="PRU10141"/>
    </source>
</evidence>
<dbReference type="PROSITE" id="PS00107">
    <property type="entry name" value="PROTEIN_KINASE_ATP"/>
    <property type="match status" value="2"/>
</dbReference>
<evidence type="ECO:0000259" key="26">
    <source>
        <dbReference type="PROSITE" id="PS50026"/>
    </source>
</evidence>
<dbReference type="PROSITE" id="PS50011">
    <property type="entry name" value="PROTEIN_KINASE_DOM"/>
    <property type="match status" value="2"/>
</dbReference>
<evidence type="ECO:0000313" key="29">
    <source>
        <dbReference type="Proteomes" id="UP001141552"/>
    </source>
</evidence>
<evidence type="ECO:0000256" key="12">
    <source>
        <dbReference type="ARBA" id="ARBA00022840"/>
    </source>
</evidence>
<keyword evidence="14 23" id="KW-0472">Membrane</keyword>
<dbReference type="InterPro" id="IPR036426">
    <property type="entry name" value="Bulb-type_lectin_dom_sf"/>
</dbReference>
<evidence type="ECO:0000256" key="7">
    <source>
        <dbReference type="ARBA" id="ARBA00022729"/>
    </source>
</evidence>
<evidence type="ECO:0000259" key="25">
    <source>
        <dbReference type="PROSITE" id="PS50011"/>
    </source>
</evidence>
<evidence type="ECO:0000256" key="1">
    <source>
        <dbReference type="ARBA" id="ARBA00004479"/>
    </source>
</evidence>
<dbReference type="EC" id="2.7.11.1" evidence="2"/>
<evidence type="ECO:0000256" key="11">
    <source>
        <dbReference type="ARBA" id="ARBA00022821"/>
    </source>
</evidence>
<evidence type="ECO:0000256" key="4">
    <source>
        <dbReference type="ARBA" id="ARBA00022536"/>
    </source>
</evidence>
<dbReference type="InterPro" id="IPR000858">
    <property type="entry name" value="S_locus_glycoprot_dom"/>
</dbReference>
<feature type="domain" description="Protein kinase" evidence="25">
    <location>
        <begin position="496"/>
        <end position="783"/>
    </location>
</feature>
<keyword evidence="10" id="KW-0418">Kinase</keyword>
<dbReference type="InterPro" id="IPR051343">
    <property type="entry name" value="G-type_lectin_kinases/EP1-like"/>
</dbReference>
<evidence type="ECO:0000256" key="19">
    <source>
        <dbReference type="ARBA" id="ARBA00048679"/>
    </source>
</evidence>
<feature type="binding site" evidence="22">
    <location>
        <position position="1304"/>
    </location>
    <ligand>
        <name>ATP</name>
        <dbReference type="ChEBI" id="CHEBI:30616"/>
    </ligand>
</feature>
<feature type="domain" description="Bulb-type lectin" evidence="27">
    <location>
        <begin position="37"/>
        <end position="153"/>
    </location>
</feature>
<feature type="domain" description="Protein kinase" evidence="25">
    <location>
        <begin position="1271"/>
        <end position="1569"/>
    </location>
</feature>
<dbReference type="GO" id="GO:0005524">
    <property type="term" value="F:ATP binding"/>
    <property type="evidence" value="ECO:0007669"/>
    <property type="project" value="UniProtKB-UniRule"/>
</dbReference>
<feature type="transmembrane region" description="Helical" evidence="23">
    <location>
        <begin position="1214"/>
        <end position="1235"/>
    </location>
</feature>
<dbReference type="PANTHER" id="PTHR47976:SF62">
    <property type="entry name" value="RECEPTOR-LIKE SERINE_THREONINE-PROTEIN KINASE"/>
    <property type="match status" value="1"/>
</dbReference>
<keyword evidence="3" id="KW-0723">Serine/threonine-protein kinase</keyword>
<dbReference type="GO" id="GO:0016020">
    <property type="term" value="C:membrane"/>
    <property type="evidence" value="ECO:0007669"/>
    <property type="project" value="UniProtKB-SubCell"/>
</dbReference>
<feature type="signal peptide" evidence="24">
    <location>
        <begin position="1"/>
        <end position="31"/>
    </location>
</feature>
<dbReference type="PROSITE" id="PS50026">
    <property type="entry name" value="EGF_3"/>
    <property type="match status" value="1"/>
</dbReference>
<dbReference type="SUPFAM" id="SSF51110">
    <property type="entry name" value="alpha-D-mannose-specific plant lectins"/>
    <property type="match status" value="3"/>
</dbReference>
<keyword evidence="4 21" id="KW-0245">EGF-like domain</keyword>
<dbReference type="Gene3D" id="1.10.510.10">
    <property type="entry name" value="Transferase(Phosphotransferase) domain 1"/>
    <property type="match status" value="2"/>
</dbReference>
<dbReference type="PROSITE" id="PS50927">
    <property type="entry name" value="BULB_LECTIN"/>
    <property type="match status" value="2"/>
</dbReference>
<comment type="catalytic activity">
    <reaction evidence="19">
        <text>L-seryl-[protein] + ATP = O-phospho-L-seryl-[protein] + ADP + H(+)</text>
        <dbReference type="Rhea" id="RHEA:17989"/>
        <dbReference type="Rhea" id="RHEA-COMP:9863"/>
        <dbReference type="Rhea" id="RHEA-COMP:11604"/>
        <dbReference type="ChEBI" id="CHEBI:15378"/>
        <dbReference type="ChEBI" id="CHEBI:29999"/>
        <dbReference type="ChEBI" id="CHEBI:30616"/>
        <dbReference type="ChEBI" id="CHEBI:83421"/>
        <dbReference type="ChEBI" id="CHEBI:456216"/>
        <dbReference type="EC" id="2.7.11.1"/>
    </reaction>
</comment>
<keyword evidence="13 23" id="KW-1133">Transmembrane helix</keyword>
<keyword evidence="6 23" id="KW-0812">Transmembrane</keyword>
<dbReference type="FunFam" id="1.10.510.10:FF:000237">
    <property type="entry name" value="G-type lectin S-receptor-like serine/threonine-protein kinase"/>
    <property type="match status" value="2"/>
</dbReference>
<evidence type="ECO:0000256" key="18">
    <source>
        <dbReference type="ARBA" id="ARBA00047899"/>
    </source>
</evidence>
<evidence type="ECO:0000256" key="21">
    <source>
        <dbReference type="PROSITE-ProRule" id="PRU00076"/>
    </source>
</evidence>
<dbReference type="GO" id="GO:0048544">
    <property type="term" value="P:recognition of pollen"/>
    <property type="evidence" value="ECO:0007669"/>
    <property type="project" value="InterPro"/>
</dbReference>